<dbReference type="PANTHER" id="PTHR23513">
    <property type="entry name" value="INTEGRAL MEMBRANE EFFLUX PROTEIN-RELATED"/>
    <property type="match status" value="1"/>
</dbReference>
<dbReference type="Pfam" id="PF05977">
    <property type="entry name" value="MFS_3"/>
    <property type="match status" value="1"/>
</dbReference>
<dbReference type="GO" id="GO:0005886">
    <property type="term" value="C:plasma membrane"/>
    <property type="evidence" value="ECO:0007669"/>
    <property type="project" value="UniProtKB-SubCell"/>
</dbReference>
<comment type="subcellular location">
    <subcellularLocation>
        <location evidence="1">Cell inner membrane</location>
        <topology evidence="1">Multi-pass membrane protein</topology>
    </subcellularLocation>
</comment>
<feature type="transmembrane region" description="Helical" evidence="8">
    <location>
        <begin position="26"/>
        <end position="49"/>
    </location>
</feature>
<feature type="compositionally biased region" description="Low complexity" evidence="7">
    <location>
        <begin position="242"/>
        <end position="251"/>
    </location>
</feature>
<dbReference type="Gene3D" id="1.20.1250.20">
    <property type="entry name" value="MFS general substrate transporter like domains"/>
    <property type="match status" value="1"/>
</dbReference>
<dbReference type="AlphaFoldDB" id="A0A1H5Z4H5"/>
<keyword evidence="4 8" id="KW-0812">Transmembrane</keyword>
<keyword evidence="3" id="KW-1003">Cell membrane</keyword>
<dbReference type="Proteomes" id="UP000236732">
    <property type="component" value="Unassembled WGS sequence"/>
</dbReference>
<feature type="transmembrane region" description="Helical" evidence="8">
    <location>
        <begin position="170"/>
        <end position="194"/>
    </location>
</feature>
<evidence type="ECO:0000256" key="6">
    <source>
        <dbReference type="ARBA" id="ARBA00023136"/>
    </source>
</evidence>
<evidence type="ECO:0000256" key="3">
    <source>
        <dbReference type="ARBA" id="ARBA00022475"/>
    </source>
</evidence>
<protein>
    <submittedName>
        <fullName evidence="9">Transmembrane secretion effector</fullName>
    </submittedName>
</protein>
<keyword evidence="6 8" id="KW-0472">Membrane</keyword>
<keyword evidence="10" id="KW-1185">Reference proteome</keyword>
<dbReference type="InterPro" id="IPR036259">
    <property type="entry name" value="MFS_trans_sf"/>
</dbReference>
<keyword evidence="5 8" id="KW-1133">Transmembrane helix</keyword>
<dbReference type="InterPro" id="IPR010290">
    <property type="entry name" value="TM_effector"/>
</dbReference>
<dbReference type="CDD" id="cd06173">
    <property type="entry name" value="MFS_MefA_like"/>
    <property type="match status" value="1"/>
</dbReference>
<feature type="transmembrane region" description="Helical" evidence="8">
    <location>
        <begin position="112"/>
        <end position="130"/>
    </location>
</feature>
<evidence type="ECO:0000256" key="5">
    <source>
        <dbReference type="ARBA" id="ARBA00022989"/>
    </source>
</evidence>
<dbReference type="PANTHER" id="PTHR23513:SF9">
    <property type="entry name" value="ENTEROBACTIN EXPORTER ENTS"/>
    <property type="match status" value="1"/>
</dbReference>
<name>A0A1H5Z4H5_9ACTN</name>
<dbReference type="EMBL" id="FNVT01000002">
    <property type="protein sequence ID" value="SEG30266.1"/>
    <property type="molecule type" value="Genomic_DNA"/>
</dbReference>
<organism evidence="9 10">
    <name type="scientific">Nonomuraea solani</name>
    <dbReference type="NCBI Taxonomy" id="1144553"/>
    <lineage>
        <taxon>Bacteria</taxon>
        <taxon>Bacillati</taxon>
        <taxon>Actinomycetota</taxon>
        <taxon>Actinomycetes</taxon>
        <taxon>Streptosporangiales</taxon>
        <taxon>Streptosporangiaceae</taxon>
        <taxon>Nonomuraea</taxon>
    </lineage>
</organism>
<dbReference type="RefSeq" id="WP_103955171.1">
    <property type="nucleotide sequence ID" value="NZ_FNVT01000002.1"/>
</dbReference>
<feature type="transmembrane region" description="Helical" evidence="8">
    <location>
        <begin position="88"/>
        <end position="106"/>
    </location>
</feature>
<sequence length="251" mass="26560">MTEVPPVEASLEAPPPLRRNRDYRRLLMAGLISQTGDWAISTGLAYHVYQLTGSTLSSAIMLVAGRLPDVVLGSLAGVLADRWDRRRSLIATDLLIAAGLLPLLLVREPSQVWIVYAVALWSGVLSTLLVPAQRALLPRLVAESQLVRANALHGQSGQAARLVGAMAGGIAVGAGGLAAVVLIDVASFLLSAFLQARIRTPGRTPAAAGTMGGQWVALLRLAGRDRGVRLRPDGRERRRGRCWAGGRSSSG</sequence>
<accession>A0A1H5Z4H5</accession>
<evidence type="ECO:0000256" key="4">
    <source>
        <dbReference type="ARBA" id="ARBA00022692"/>
    </source>
</evidence>
<evidence type="ECO:0000313" key="9">
    <source>
        <dbReference type="EMBL" id="SEG30266.1"/>
    </source>
</evidence>
<evidence type="ECO:0000256" key="8">
    <source>
        <dbReference type="SAM" id="Phobius"/>
    </source>
</evidence>
<evidence type="ECO:0000256" key="1">
    <source>
        <dbReference type="ARBA" id="ARBA00004429"/>
    </source>
</evidence>
<keyword evidence="2" id="KW-0813">Transport</keyword>
<dbReference type="OrthoDB" id="3810421at2"/>
<proteinExistence type="predicted"/>
<evidence type="ECO:0000256" key="7">
    <source>
        <dbReference type="SAM" id="MobiDB-lite"/>
    </source>
</evidence>
<gene>
    <name evidence="9" type="ORF">SAMN05444920_102507</name>
</gene>
<reference evidence="9 10" key="1">
    <citation type="submission" date="2016-10" db="EMBL/GenBank/DDBJ databases">
        <authorList>
            <person name="de Groot N.N."/>
        </authorList>
    </citation>
    <scope>NUCLEOTIDE SEQUENCE [LARGE SCALE GENOMIC DNA]</scope>
    <source>
        <strain evidence="9 10">CGMCC 4.7037</strain>
    </source>
</reference>
<evidence type="ECO:0000256" key="2">
    <source>
        <dbReference type="ARBA" id="ARBA00022448"/>
    </source>
</evidence>
<feature type="region of interest" description="Disordered" evidence="7">
    <location>
        <begin position="231"/>
        <end position="251"/>
    </location>
</feature>
<dbReference type="SUPFAM" id="SSF103473">
    <property type="entry name" value="MFS general substrate transporter"/>
    <property type="match status" value="1"/>
</dbReference>
<evidence type="ECO:0000313" key="10">
    <source>
        <dbReference type="Proteomes" id="UP000236732"/>
    </source>
</evidence>